<evidence type="ECO:0008006" key="4">
    <source>
        <dbReference type="Google" id="ProtNLM"/>
    </source>
</evidence>
<dbReference type="EMBL" id="CP001100">
    <property type="protein sequence ID" value="ACF13253.1"/>
    <property type="molecule type" value="Genomic_DNA"/>
</dbReference>
<organism evidence="2 3">
    <name type="scientific">Chloroherpeton thalassium (strain ATCC 35110 / GB-78)</name>
    <dbReference type="NCBI Taxonomy" id="517418"/>
    <lineage>
        <taxon>Bacteria</taxon>
        <taxon>Pseudomonadati</taxon>
        <taxon>Chlorobiota</taxon>
        <taxon>Chlorobiia</taxon>
        <taxon>Chlorobiales</taxon>
        <taxon>Chloroherpetonaceae</taxon>
        <taxon>Chloroherpeton</taxon>
    </lineage>
</organism>
<name>B3QWE0_CHLT3</name>
<dbReference type="PROSITE" id="PS51257">
    <property type="entry name" value="PROKAR_LIPOPROTEIN"/>
    <property type="match status" value="1"/>
</dbReference>
<evidence type="ECO:0000313" key="2">
    <source>
        <dbReference type="EMBL" id="ACF13253.1"/>
    </source>
</evidence>
<dbReference type="Proteomes" id="UP000001208">
    <property type="component" value="Chromosome"/>
</dbReference>
<proteinExistence type="predicted"/>
<dbReference type="HOGENOM" id="CLU_404292_0_0_10"/>
<gene>
    <name evidence="2" type="ordered locus">Ctha_0785</name>
</gene>
<protein>
    <recommendedName>
        <fullName evidence="4">DUF5689 domain-containing protein</fullName>
    </recommendedName>
</protein>
<accession>B3QWE0</accession>
<dbReference type="STRING" id="517418.Ctha_0785"/>
<keyword evidence="3" id="KW-1185">Reference proteome</keyword>
<feature type="signal peptide" evidence="1">
    <location>
        <begin position="1"/>
        <end position="22"/>
    </location>
</feature>
<evidence type="ECO:0000313" key="3">
    <source>
        <dbReference type="Proteomes" id="UP000001208"/>
    </source>
</evidence>
<dbReference type="AlphaFoldDB" id="B3QWE0"/>
<reference evidence="2 3" key="1">
    <citation type="submission" date="2008-06" db="EMBL/GenBank/DDBJ databases">
        <title>Complete sequence of Chloroherpeton thalassium ATCC 35110.</title>
        <authorList>
            <consortium name="US DOE Joint Genome Institute"/>
            <person name="Lucas S."/>
            <person name="Copeland A."/>
            <person name="Lapidus A."/>
            <person name="Glavina del Rio T."/>
            <person name="Dalin E."/>
            <person name="Tice H."/>
            <person name="Bruce D."/>
            <person name="Goodwin L."/>
            <person name="Pitluck S."/>
            <person name="Schmutz J."/>
            <person name="Larimer F."/>
            <person name="Land M."/>
            <person name="Hauser L."/>
            <person name="Kyrpides N."/>
            <person name="Mikhailova N."/>
            <person name="Liu Z."/>
            <person name="Li T."/>
            <person name="Zhao F."/>
            <person name="Overmann J."/>
            <person name="Bryant D.A."/>
            <person name="Richardson P."/>
        </authorList>
    </citation>
    <scope>NUCLEOTIDE SEQUENCE [LARGE SCALE GENOMIC DNA]</scope>
    <source>
        <strain evidence="3">ATCC 35110 / GB-78</strain>
    </source>
</reference>
<dbReference type="RefSeq" id="WP_012499337.1">
    <property type="nucleotide sequence ID" value="NC_011026.1"/>
</dbReference>
<keyword evidence="1" id="KW-0732">Signal</keyword>
<feature type="chain" id="PRO_5002795860" description="DUF5689 domain-containing protein" evidence="1">
    <location>
        <begin position="23"/>
        <end position="691"/>
    </location>
</feature>
<sequence>MKPFNYFSLLFFSFLILTSCNIEDPAEPTWNIEGKLPLVQSTYSALSLVNQNDSVAIADANGIIAYVYEDVFETIEIGDSLAFGDTASTLSFEVGKRISLPSFRDTSYQQLSDLADATGFTLDESQTDIERVENLQSRDYTLSVADAIKSVQIDTGDVIATIINNTGIAFEDLTVEIWNGESEQAMTSLGQVVFENIASGNTVSESLTLNGKTIYPVFLAKIVDGSIPAQAAASFHLSDSLNMVIARGDPFSFITADAKIPAQTPADTNAISVAGNDVISVRASLLKKGQIDITVKNNLPEEIRAHIQSASILFPDVLTEQNQPFEIPVENPQSAILSETADLSGTTIKASALQSRDVLTHAKYIFRLEVDAIDDFVTINSSDEVSANVTVSDLVAKSFEGTTKSISYEIETEPLRIDAFENLGENPQAKFYNPRVVAEFQNSVDFDISGSPTFIGKANSQAVALTALPVEIEKASSTGSGTVVFDSSNSNVSAFLEIFPTEIIASGAMTFNPNQEEGKAEDTSKVRMKLKVVVPMAFDATRIVFKDTTSVSANNTEDIDALSVSIICESEFPLSASFYMIFQDESRTTMQREDGSVFRLPRNDSIVINTAPLVISSINADFWESNGSKTSTNVVELDAEEIRLLEQAKYAATFVTADTKDGEDTRKVILKTTDKLQIKVVGNATYRVNQE</sequence>
<dbReference type="eggNOG" id="ENOG50303EM">
    <property type="taxonomic scope" value="Bacteria"/>
</dbReference>
<evidence type="ECO:0000256" key="1">
    <source>
        <dbReference type="SAM" id="SignalP"/>
    </source>
</evidence>
<dbReference type="KEGG" id="cts:Ctha_0785"/>
<dbReference type="OrthoDB" id="9809447at2"/>